<dbReference type="InterPro" id="IPR008844">
    <property type="entry name" value="Spore_GerAC-like"/>
</dbReference>
<evidence type="ECO:0000256" key="7">
    <source>
        <dbReference type="ARBA" id="ARBA00023288"/>
    </source>
</evidence>
<evidence type="ECO:0000313" key="10">
    <source>
        <dbReference type="EMBL" id="TYS60167.1"/>
    </source>
</evidence>
<dbReference type="PANTHER" id="PTHR35789">
    <property type="entry name" value="SPORE GERMINATION PROTEIN B3"/>
    <property type="match status" value="1"/>
</dbReference>
<keyword evidence="5" id="KW-0472">Membrane</keyword>
<organism evidence="10 11">
    <name type="scientific">Sutcliffiella horikoshii</name>
    <dbReference type="NCBI Taxonomy" id="79883"/>
    <lineage>
        <taxon>Bacteria</taxon>
        <taxon>Bacillati</taxon>
        <taxon>Bacillota</taxon>
        <taxon>Bacilli</taxon>
        <taxon>Bacillales</taxon>
        <taxon>Bacillaceae</taxon>
        <taxon>Sutcliffiella</taxon>
    </lineage>
</organism>
<dbReference type="PANTHER" id="PTHR35789:SF1">
    <property type="entry name" value="SPORE GERMINATION PROTEIN B3"/>
    <property type="match status" value="1"/>
</dbReference>
<evidence type="ECO:0000256" key="6">
    <source>
        <dbReference type="ARBA" id="ARBA00023139"/>
    </source>
</evidence>
<reference evidence="10 11" key="1">
    <citation type="submission" date="2019-08" db="EMBL/GenBank/DDBJ databases">
        <title>Bacillus genomes from the desert of Cuatro Cienegas, Coahuila.</title>
        <authorList>
            <person name="Olmedo-Alvarez G."/>
        </authorList>
    </citation>
    <scope>NUCLEOTIDE SEQUENCE [LARGE SCALE GENOMIC DNA]</scope>
    <source>
        <strain evidence="10 11">CH88_3T</strain>
    </source>
</reference>
<dbReference type="GO" id="GO:0016020">
    <property type="term" value="C:membrane"/>
    <property type="evidence" value="ECO:0007669"/>
    <property type="project" value="UniProtKB-SubCell"/>
</dbReference>
<dbReference type="AlphaFoldDB" id="A0AA95B6W1"/>
<evidence type="ECO:0000256" key="5">
    <source>
        <dbReference type="ARBA" id="ARBA00023136"/>
    </source>
</evidence>
<keyword evidence="6" id="KW-0564">Palmitate</keyword>
<gene>
    <name evidence="10" type="ORF">FZC74_08480</name>
</gene>
<accession>A0AA95B6W1</accession>
<keyword evidence="7" id="KW-0449">Lipoprotein</keyword>
<dbReference type="Proteomes" id="UP000323393">
    <property type="component" value="Unassembled WGS sequence"/>
</dbReference>
<protein>
    <submittedName>
        <fullName evidence="10">Ger(X)C family spore germination protein</fullName>
    </submittedName>
</protein>
<sequence>MVLKKLGLCIMFVFVLSLAGCWDNKDINHRTMPVVLGITKNQEEYKLFLQVPQAARGQVRTTIVRETGSTINQIIDKMSANLESNVDLLHAKVIIVDRSLAEEGMKDLISGFMRSRDVPSKALMVISQNDIEDLFTALENQEHSEETVLLDFFEKNAGWNPQIPITRVWHVYHSIHSYTKDVSIAMISKGEDSLCEFVGGAVIKNGKMVDMIDSDETLLYNAFNNESNQGKIEVMNEGSVMILGNRMNHDSKIVDGRPYFHSELRLNVMVLETKEDASREEIRKALTALLLERYDKMFSKIQSSQADILGIGQYFRKELSREKLKKWRSKYYPKLVFTQDIKINIQNEGNLRMPSDEDS</sequence>
<comment type="subcellular location">
    <subcellularLocation>
        <location evidence="1">Membrane</location>
        <topology evidence="1">Lipid-anchor</topology>
    </subcellularLocation>
</comment>
<dbReference type="NCBIfam" id="TIGR02887">
    <property type="entry name" value="spore_ger_x_C"/>
    <property type="match status" value="1"/>
</dbReference>
<name>A0AA95B6W1_9BACI</name>
<dbReference type="EMBL" id="VTEU01000002">
    <property type="protein sequence ID" value="TYS60167.1"/>
    <property type="molecule type" value="Genomic_DNA"/>
</dbReference>
<feature type="domain" description="Spore germination GerAC-like C-terminal" evidence="8">
    <location>
        <begin position="199"/>
        <end position="349"/>
    </location>
</feature>
<evidence type="ECO:0000256" key="3">
    <source>
        <dbReference type="ARBA" id="ARBA00022544"/>
    </source>
</evidence>
<dbReference type="RefSeq" id="WP_148965598.1">
    <property type="nucleotide sequence ID" value="NZ_JBNIKZ010000001.1"/>
</dbReference>
<evidence type="ECO:0000256" key="1">
    <source>
        <dbReference type="ARBA" id="ARBA00004635"/>
    </source>
</evidence>
<evidence type="ECO:0000256" key="4">
    <source>
        <dbReference type="ARBA" id="ARBA00022729"/>
    </source>
</evidence>
<evidence type="ECO:0000259" key="8">
    <source>
        <dbReference type="Pfam" id="PF05504"/>
    </source>
</evidence>
<evidence type="ECO:0000259" key="9">
    <source>
        <dbReference type="Pfam" id="PF25198"/>
    </source>
</evidence>
<comment type="similarity">
    <text evidence="2">Belongs to the GerABKC lipoprotein family.</text>
</comment>
<keyword evidence="3" id="KW-0309">Germination</keyword>
<dbReference type="InterPro" id="IPR046953">
    <property type="entry name" value="Spore_GerAC-like_C"/>
</dbReference>
<evidence type="ECO:0000313" key="11">
    <source>
        <dbReference type="Proteomes" id="UP000323393"/>
    </source>
</evidence>
<keyword evidence="4" id="KW-0732">Signal</keyword>
<dbReference type="PROSITE" id="PS51257">
    <property type="entry name" value="PROKAR_LIPOPROTEIN"/>
    <property type="match status" value="1"/>
</dbReference>
<evidence type="ECO:0000256" key="2">
    <source>
        <dbReference type="ARBA" id="ARBA00007886"/>
    </source>
</evidence>
<proteinExistence type="inferred from homology"/>
<dbReference type="InterPro" id="IPR057336">
    <property type="entry name" value="GerAC_N"/>
</dbReference>
<dbReference type="Gene3D" id="3.30.300.210">
    <property type="entry name" value="Nutrient germinant receptor protein C, domain 3"/>
    <property type="match status" value="1"/>
</dbReference>
<feature type="domain" description="Spore germination protein N-terminal" evidence="9">
    <location>
        <begin position="23"/>
        <end position="188"/>
    </location>
</feature>
<dbReference type="Pfam" id="PF25198">
    <property type="entry name" value="Spore_GerAC_N"/>
    <property type="match status" value="1"/>
</dbReference>
<dbReference type="Pfam" id="PF05504">
    <property type="entry name" value="Spore_GerAC"/>
    <property type="match status" value="1"/>
</dbReference>
<dbReference type="InterPro" id="IPR038501">
    <property type="entry name" value="Spore_GerAC_C_sf"/>
</dbReference>
<comment type="caution">
    <text evidence="10">The sequence shown here is derived from an EMBL/GenBank/DDBJ whole genome shotgun (WGS) entry which is preliminary data.</text>
</comment>
<dbReference type="GO" id="GO:0009847">
    <property type="term" value="P:spore germination"/>
    <property type="evidence" value="ECO:0007669"/>
    <property type="project" value="InterPro"/>
</dbReference>